<evidence type="ECO:0000313" key="1">
    <source>
        <dbReference type="EMBL" id="RLV80184.1"/>
    </source>
</evidence>
<dbReference type="eggNOG" id="ENOG5031VV7">
    <property type="taxonomic scope" value="Bacteria"/>
</dbReference>
<evidence type="ECO:0000313" key="2">
    <source>
        <dbReference type="Proteomes" id="UP000281594"/>
    </source>
</evidence>
<dbReference type="AlphaFoldDB" id="A0A0A0NQH1"/>
<accession>A0A0A0NQH1</accession>
<comment type="caution">
    <text evidence="1">The sequence shown here is derived from an EMBL/GenBank/DDBJ whole genome shotgun (WGS) entry which is preliminary data.</text>
</comment>
<protein>
    <submittedName>
        <fullName evidence="1">Uncharacterized protein</fullName>
    </submittedName>
</protein>
<proteinExistence type="predicted"/>
<organism evidence="1 2">
    <name type="scientific">Streptomyces rapamycinicus (strain ATCC 29253 / DSM 41530 / NRRL 5491 / AYB-994)</name>
    <name type="common">Streptomyces hygroscopicus (strain ATCC 29253)</name>
    <dbReference type="NCBI Taxonomy" id="1343740"/>
    <lineage>
        <taxon>Bacteria</taxon>
        <taxon>Bacillati</taxon>
        <taxon>Actinomycetota</taxon>
        <taxon>Actinomycetes</taxon>
        <taxon>Kitasatosporales</taxon>
        <taxon>Streptomycetaceae</taxon>
        <taxon>Streptomyces</taxon>
        <taxon>Streptomyces violaceusniger group</taxon>
    </lineage>
</organism>
<gene>
    <name evidence="1" type="ORF">D3C57_117405</name>
</gene>
<dbReference type="HOGENOM" id="CLU_202641_0_0_11"/>
<dbReference type="KEGG" id="src:M271_26215"/>
<dbReference type="RefSeq" id="WP_020870173.1">
    <property type="nucleotide sequence ID" value="NC_022785.1"/>
</dbReference>
<reference evidence="1 2" key="1">
    <citation type="journal article" date="2018" name="J. Biol. Chem.">
        <title>Discovery of the actinoplanic acid pathway in Streptomyces rapamycinicus reveals a genetically conserved synergism with rapamycin.</title>
        <authorList>
            <person name="Mrak P."/>
            <person name="Krastel P."/>
            <person name="Pivk Lukancic P."/>
            <person name="Tao J."/>
            <person name="Pistorius D."/>
            <person name="Moore C.M."/>
        </authorList>
    </citation>
    <scope>NUCLEOTIDE SEQUENCE [LARGE SCALE GENOMIC DNA]</scope>
    <source>
        <strain evidence="1 2">NRRL 5491</strain>
    </source>
</reference>
<dbReference type="EMBL" id="QYCY01000001">
    <property type="protein sequence ID" value="RLV80184.1"/>
    <property type="molecule type" value="Genomic_DNA"/>
</dbReference>
<sequence>MTTQAQQTTGPAAQQQGSHHFVLTLQEPHGGGFISATFTNTITPRPGTTRADIYEALREQVTRANPELANANVMFFSLEPNGL</sequence>
<dbReference type="Proteomes" id="UP000281594">
    <property type="component" value="Unassembled WGS sequence"/>
</dbReference>
<name>A0A0A0NQH1_STRRN</name>